<keyword evidence="1" id="KW-0812">Transmembrane</keyword>
<organism evidence="2 3">
    <name type="scientific">Methanococcus maripaludis</name>
    <name type="common">Methanococcus deltae</name>
    <dbReference type="NCBI Taxonomy" id="39152"/>
    <lineage>
        <taxon>Archaea</taxon>
        <taxon>Methanobacteriati</taxon>
        <taxon>Methanobacteriota</taxon>
        <taxon>Methanomada group</taxon>
        <taxon>Methanococci</taxon>
        <taxon>Methanococcales</taxon>
        <taxon>Methanococcaceae</taxon>
        <taxon>Methanococcus</taxon>
    </lineage>
</organism>
<dbReference type="AlphaFoldDB" id="A0A7J9P009"/>
<feature type="transmembrane region" description="Helical" evidence="1">
    <location>
        <begin position="58"/>
        <end position="79"/>
    </location>
</feature>
<evidence type="ECO:0000313" key="2">
    <source>
        <dbReference type="EMBL" id="MBA2852673.1"/>
    </source>
</evidence>
<dbReference type="Proteomes" id="UP000522365">
    <property type="component" value="Unassembled WGS sequence"/>
</dbReference>
<dbReference type="EMBL" id="JACDUK010000001">
    <property type="protein sequence ID" value="MBA2852673.1"/>
    <property type="molecule type" value="Genomic_DNA"/>
</dbReference>
<protein>
    <submittedName>
        <fullName evidence="2">Uncharacterized protein</fullName>
    </submittedName>
</protein>
<feature type="transmembrane region" description="Helical" evidence="1">
    <location>
        <begin position="91"/>
        <end position="112"/>
    </location>
</feature>
<accession>A0A7J9P009</accession>
<evidence type="ECO:0000256" key="1">
    <source>
        <dbReference type="SAM" id="Phobius"/>
    </source>
</evidence>
<sequence length="390" mass="45548">MGKKGKKREIIKKESLEMIKRPIFLKIYGLYFILLFMVELYYFRPYFISWIYNLSGGLINYFICWLLMGVTLVYLLAINYLKNFVKEPGRVIVYSGFLILIWVILGAQVLNLSYWGTVADWFSGIGLVILTAYLVQETINQRKSMEKQLDIMSKQMELDYSATIMFDIFHYSLYTQSNPVIKLNNSVKISMDTLSAEQLSFRPIIKNTGKFPVHNFKINYIFDYENFQKDILELNDKLGNPLKIEFSEPKLDVFQFGIILAKGLSNKIITLPNGNYSVTIAHIEPNISKDRLECSAHYYSIYYNTWLLLKSIEFAKSSKKPWDTAELAPPSYNLGLEIEYVDKLKNCYEMKAVLYSNASVSYITQDKNTEYNINGFWRFDVISYEKKNKI</sequence>
<keyword evidence="1" id="KW-0472">Membrane</keyword>
<reference evidence="2 3" key="1">
    <citation type="submission" date="2020-07" db="EMBL/GenBank/DDBJ databases">
        <title>Genomic Encyclopedia of Type Strains, Phase IV (KMG-V): Genome sequencing to study the core and pangenomes of soil and plant-associated prokaryotes.</title>
        <authorList>
            <person name="Whitman W."/>
        </authorList>
    </citation>
    <scope>NUCLEOTIDE SEQUENCE [LARGE SCALE GENOMIC DNA]</scope>
    <source>
        <strain evidence="2 3">S1</strain>
    </source>
</reference>
<feature type="transmembrane region" description="Helical" evidence="1">
    <location>
        <begin position="23"/>
        <end position="43"/>
    </location>
</feature>
<feature type="transmembrane region" description="Helical" evidence="1">
    <location>
        <begin position="118"/>
        <end position="135"/>
    </location>
</feature>
<dbReference type="RefSeq" id="WP_181503911.1">
    <property type="nucleotide sequence ID" value="NZ_JACDUK010000001.1"/>
</dbReference>
<gene>
    <name evidence="2" type="ORF">HNP89_000610</name>
</gene>
<proteinExistence type="predicted"/>
<evidence type="ECO:0000313" key="3">
    <source>
        <dbReference type="Proteomes" id="UP000522365"/>
    </source>
</evidence>
<name>A0A7J9P009_METMI</name>
<comment type="caution">
    <text evidence="2">The sequence shown here is derived from an EMBL/GenBank/DDBJ whole genome shotgun (WGS) entry which is preliminary data.</text>
</comment>
<keyword evidence="1" id="KW-1133">Transmembrane helix</keyword>